<evidence type="ECO:0000256" key="4">
    <source>
        <dbReference type="ARBA" id="ARBA00022490"/>
    </source>
</evidence>
<evidence type="ECO:0000256" key="3">
    <source>
        <dbReference type="ARBA" id="ARBA00022296"/>
    </source>
</evidence>
<dbReference type="GO" id="GO:0003690">
    <property type="term" value="F:double-stranded DNA binding"/>
    <property type="evidence" value="ECO:0007669"/>
    <property type="project" value="TreeGrafter"/>
</dbReference>
<dbReference type="GO" id="GO:0006310">
    <property type="term" value="P:DNA recombination"/>
    <property type="evidence" value="ECO:0007669"/>
    <property type="project" value="UniProtKB-KW"/>
</dbReference>
<evidence type="ECO:0000256" key="1">
    <source>
        <dbReference type="ARBA" id="ARBA00004453"/>
    </source>
</evidence>
<feature type="non-terminal residue" evidence="6">
    <location>
        <position position="77"/>
    </location>
</feature>
<keyword evidence="5" id="KW-0233">DNA recombination</keyword>
<sequence length="77" mass="8750">ADVYKRQTYGFIPPLGKGEDAPLVHESGGFYLVAARKEERILPGSVVRDALTEKVEEIETAQSRKVYKKERDQLKDE</sequence>
<comment type="subcellular location">
    <subcellularLocation>
        <location evidence="1">Cytoplasm</location>
        <location evidence="1">Nucleoid</location>
    </subcellularLocation>
</comment>
<comment type="similarity">
    <text evidence="2">Belongs to the RdgC family.</text>
</comment>
<evidence type="ECO:0000256" key="5">
    <source>
        <dbReference type="ARBA" id="ARBA00023172"/>
    </source>
</evidence>
<dbReference type="PANTHER" id="PTHR38103:SF1">
    <property type="entry name" value="RECOMBINATION-ASSOCIATED PROTEIN RDGC"/>
    <property type="match status" value="1"/>
</dbReference>
<evidence type="ECO:0000313" key="7">
    <source>
        <dbReference type="Proteomes" id="UP000253594"/>
    </source>
</evidence>
<dbReference type="EMBL" id="QORE01003789">
    <property type="protein sequence ID" value="RCI67150.1"/>
    <property type="molecule type" value="Genomic_DNA"/>
</dbReference>
<organism evidence="6 7">
    <name type="scientific">Pseudomonas aeruginosa</name>
    <dbReference type="NCBI Taxonomy" id="287"/>
    <lineage>
        <taxon>Bacteria</taxon>
        <taxon>Pseudomonadati</taxon>
        <taxon>Pseudomonadota</taxon>
        <taxon>Gammaproteobacteria</taxon>
        <taxon>Pseudomonadales</taxon>
        <taxon>Pseudomonadaceae</taxon>
        <taxon>Pseudomonas</taxon>
    </lineage>
</organism>
<gene>
    <name evidence="6" type="ORF">DT376_43505</name>
</gene>
<dbReference type="GO" id="GO:0043590">
    <property type="term" value="C:bacterial nucleoid"/>
    <property type="evidence" value="ECO:0007669"/>
    <property type="project" value="TreeGrafter"/>
</dbReference>
<dbReference type="Proteomes" id="UP000253594">
    <property type="component" value="Unassembled WGS sequence"/>
</dbReference>
<proteinExistence type="inferred from homology"/>
<dbReference type="InterPro" id="IPR007476">
    <property type="entry name" value="RdgC"/>
</dbReference>
<comment type="caution">
    <text evidence="6">The sequence shown here is derived from an EMBL/GenBank/DDBJ whole genome shotgun (WGS) entry which is preliminary data.</text>
</comment>
<evidence type="ECO:0000256" key="2">
    <source>
        <dbReference type="ARBA" id="ARBA00008657"/>
    </source>
</evidence>
<accession>A0A367LUI1</accession>
<dbReference type="AlphaFoldDB" id="A0A367LUI1"/>
<dbReference type="GO" id="GO:0000018">
    <property type="term" value="P:regulation of DNA recombination"/>
    <property type="evidence" value="ECO:0007669"/>
    <property type="project" value="TreeGrafter"/>
</dbReference>
<evidence type="ECO:0000313" key="6">
    <source>
        <dbReference type="EMBL" id="RCI67150.1"/>
    </source>
</evidence>
<dbReference type="Pfam" id="PF04381">
    <property type="entry name" value="RdgC"/>
    <property type="match status" value="1"/>
</dbReference>
<reference evidence="6 7" key="1">
    <citation type="submission" date="2018-07" db="EMBL/GenBank/DDBJ databases">
        <title>Mechanisms of high-level aminoglycoside resistance among Gram-negative pathogens in Brazil.</title>
        <authorList>
            <person name="Ballaben A.S."/>
            <person name="Darini A.L.C."/>
            <person name="Doi Y."/>
        </authorList>
    </citation>
    <scope>NUCLEOTIDE SEQUENCE [LARGE SCALE GENOMIC DNA]</scope>
    <source>
        <strain evidence="6 7">B2-305</strain>
    </source>
</reference>
<keyword evidence="4" id="KW-0963">Cytoplasm</keyword>
<dbReference type="PANTHER" id="PTHR38103">
    <property type="entry name" value="RECOMBINATION-ASSOCIATED PROTEIN RDGC"/>
    <property type="match status" value="1"/>
</dbReference>
<name>A0A367LUI1_PSEAI</name>
<protein>
    <recommendedName>
        <fullName evidence="3">Recombination-associated protein RdgC</fullName>
    </recommendedName>
</protein>
<feature type="non-terminal residue" evidence="6">
    <location>
        <position position="1"/>
    </location>
</feature>